<dbReference type="InterPro" id="IPR051782">
    <property type="entry name" value="ABC_Transporter_VariousFunc"/>
</dbReference>
<keyword evidence="1" id="KW-0067">ATP-binding</keyword>
<dbReference type="SUPFAM" id="SSF52540">
    <property type="entry name" value="P-loop containing nucleoside triphosphate hydrolases"/>
    <property type="match status" value="1"/>
</dbReference>
<dbReference type="PANTHER" id="PTHR42939">
    <property type="entry name" value="ABC TRANSPORTER ATP-BINDING PROTEIN ALBC-RELATED"/>
    <property type="match status" value="1"/>
</dbReference>
<dbReference type="PROSITE" id="PS50893">
    <property type="entry name" value="ABC_TRANSPORTER_2"/>
    <property type="match status" value="1"/>
</dbReference>
<reference evidence="1 2" key="1">
    <citation type="submission" date="2024-06" db="EMBL/GenBank/DDBJ databases">
        <authorList>
            <person name="Li F."/>
        </authorList>
    </citation>
    <scope>NUCLEOTIDE SEQUENCE [LARGE SCALE GENOMIC DNA]</scope>
    <source>
        <strain evidence="1 2">GXAS 311</strain>
    </source>
</reference>
<accession>A0ABV2BPI0</accession>
<dbReference type="CDD" id="cd03230">
    <property type="entry name" value="ABC_DR_subfamily_A"/>
    <property type="match status" value="1"/>
</dbReference>
<comment type="caution">
    <text evidence="1">The sequence shown here is derived from an EMBL/GenBank/DDBJ whole genome shotgun (WGS) entry which is preliminary data.</text>
</comment>
<protein>
    <submittedName>
        <fullName evidence="1">ABC transporter ATP-binding protein</fullName>
    </submittedName>
</protein>
<keyword evidence="2" id="KW-1185">Reference proteome</keyword>
<proteinExistence type="predicted"/>
<dbReference type="Pfam" id="PF00005">
    <property type="entry name" value="ABC_tran"/>
    <property type="match status" value="1"/>
</dbReference>
<dbReference type="Gene3D" id="3.40.50.300">
    <property type="entry name" value="P-loop containing nucleotide triphosphate hydrolases"/>
    <property type="match status" value="1"/>
</dbReference>
<evidence type="ECO:0000313" key="2">
    <source>
        <dbReference type="Proteomes" id="UP001548189"/>
    </source>
</evidence>
<organism evidence="1 2">
    <name type="scientific">Aliikangiella maris</name>
    <dbReference type="NCBI Taxonomy" id="3162458"/>
    <lineage>
        <taxon>Bacteria</taxon>
        <taxon>Pseudomonadati</taxon>
        <taxon>Pseudomonadota</taxon>
        <taxon>Gammaproteobacteria</taxon>
        <taxon>Oceanospirillales</taxon>
        <taxon>Pleioneaceae</taxon>
        <taxon>Aliikangiella</taxon>
    </lineage>
</organism>
<dbReference type="InterPro" id="IPR027417">
    <property type="entry name" value="P-loop_NTPase"/>
</dbReference>
<dbReference type="SMART" id="SM00382">
    <property type="entry name" value="AAA"/>
    <property type="match status" value="1"/>
</dbReference>
<dbReference type="InterPro" id="IPR003593">
    <property type="entry name" value="AAA+_ATPase"/>
</dbReference>
<evidence type="ECO:0000313" key="1">
    <source>
        <dbReference type="EMBL" id="MET1253835.1"/>
    </source>
</evidence>
<dbReference type="InterPro" id="IPR003439">
    <property type="entry name" value="ABC_transporter-like_ATP-bd"/>
</dbReference>
<dbReference type="EMBL" id="JBEVCJ010000001">
    <property type="protein sequence ID" value="MET1253835.1"/>
    <property type="molecule type" value="Genomic_DNA"/>
</dbReference>
<sequence>MSAIITASGLSKSYGSFHAVKSVSFSIERGKIVGLVGPNGAGKTTVLKAILGLTSYNGKLDVLGYDPQTQRDLLMQKVCFIADVAVLPKWLKVCEAVEFVTQVHPHFNLERAKYFLNKTKINWNSKVKELSKGMVAQLHLALVMSIEAELLVLDEPTLGLDILYRKEFYNQLLAEFFDEGRSIVVTTHQIEEVENLLTDLIFIRDGEIVLDASMDEIGQKYVEVMVRREDIEKAQALNPVMEREVFGRKVFLFEGVAKDVLETLGETHSPSVADLFVAKMKERQL</sequence>
<gene>
    <name evidence="1" type="ORF">ABVT43_01735</name>
</gene>
<keyword evidence="1" id="KW-0547">Nucleotide-binding</keyword>
<dbReference type="GO" id="GO:0005524">
    <property type="term" value="F:ATP binding"/>
    <property type="evidence" value="ECO:0007669"/>
    <property type="project" value="UniProtKB-KW"/>
</dbReference>
<dbReference type="Proteomes" id="UP001548189">
    <property type="component" value="Unassembled WGS sequence"/>
</dbReference>
<dbReference type="PANTHER" id="PTHR42939:SF1">
    <property type="entry name" value="ABC TRANSPORTER ATP-BINDING PROTEIN ALBC-RELATED"/>
    <property type="match status" value="1"/>
</dbReference>
<name>A0ABV2BPI0_9GAMM</name>